<dbReference type="Proteomes" id="UP001259832">
    <property type="component" value="Unassembled WGS sequence"/>
</dbReference>
<sequence length="167" mass="19106">MPSSHRSYSITQKLAILAEYEPGVARSGFRALAIKQNTNSSTVQGWWSQREELKAVFRNPQVATRTVRHLTGGGRRPAHNELERRLYEWIEARNRKGLRVKDSYIRLQARNIFQQLNGDARTGFEASSGWLARFKSRRNLVSRRQTTSRSSQKSGFSSTDDFTFVAG</sequence>
<feature type="region of interest" description="Disordered" evidence="2">
    <location>
        <begin position="142"/>
        <end position="167"/>
    </location>
</feature>
<evidence type="ECO:0000256" key="1">
    <source>
        <dbReference type="ARBA" id="ARBA00023125"/>
    </source>
</evidence>
<organism evidence="4 5">
    <name type="scientific">Phytophthora citrophthora</name>
    <dbReference type="NCBI Taxonomy" id="4793"/>
    <lineage>
        <taxon>Eukaryota</taxon>
        <taxon>Sar</taxon>
        <taxon>Stramenopiles</taxon>
        <taxon>Oomycota</taxon>
        <taxon>Peronosporomycetes</taxon>
        <taxon>Peronosporales</taxon>
        <taxon>Peronosporaceae</taxon>
        <taxon>Phytophthora</taxon>
    </lineage>
</organism>
<dbReference type="PANTHER" id="PTHR19303">
    <property type="entry name" value="TRANSPOSON"/>
    <property type="match status" value="1"/>
</dbReference>
<comment type="caution">
    <text evidence="4">The sequence shown here is derived from an EMBL/GenBank/DDBJ whole genome shotgun (WGS) entry which is preliminary data.</text>
</comment>
<evidence type="ECO:0000259" key="3">
    <source>
        <dbReference type="PROSITE" id="PS51253"/>
    </source>
</evidence>
<gene>
    <name evidence="4" type="ORF">P3T76_000938</name>
</gene>
<dbReference type="InterPro" id="IPR050863">
    <property type="entry name" value="CenT-Element_Derived"/>
</dbReference>
<evidence type="ECO:0000256" key="2">
    <source>
        <dbReference type="SAM" id="MobiDB-lite"/>
    </source>
</evidence>
<dbReference type="GO" id="GO:0003677">
    <property type="term" value="F:DNA binding"/>
    <property type="evidence" value="ECO:0007669"/>
    <property type="project" value="UniProtKB-KW"/>
</dbReference>
<dbReference type="PROSITE" id="PS51253">
    <property type="entry name" value="HTH_CENPB"/>
    <property type="match status" value="1"/>
</dbReference>
<evidence type="ECO:0000313" key="5">
    <source>
        <dbReference type="Proteomes" id="UP001259832"/>
    </source>
</evidence>
<dbReference type="Gene3D" id="1.10.10.60">
    <property type="entry name" value="Homeodomain-like"/>
    <property type="match status" value="2"/>
</dbReference>
<keyword evidence="1" id="KW-0238">DNA-binding</keyword>
<dbReference type="SUPFAM" id="SSF46689">
    <property type="entry name" value="Homeodomain-like"/>
    <property type="match status" value="1"/>
</dbReference>
<dbReference type="AlphaFoldDB" id="A0AAD9LRJ5"/>
<feature type="domain" description="HTH CENPB-type" evidence="3">
    <location>
        <begin position="70"/>
        <end position="144"/>
    </location>
</feature>
<name>A0AAD9LRJ5_9STRA</name>
<reference evidence="4" key="1">
    <citation type="submission" date="2023-08" db="EMBL/GenBank/DDBJ databases">
        <title>Reference Genome Resource for the Citrus Pathogen Phytophthora citrophthora.</title>
        <authorList>
            <person name="Moller H."/>
            <person name="Coetzee B."/>
            <person name="Rose L.J."/>
            <person name="Van Niekerk J.M."/>
        </authorList>
    </citation>
    <scope>NUCLEOTIDE SEQUENCE</scope>
    <source>
        <strain evidence="4">STE-U-9442</strain>
    </source>
</reference>
<dbReference type="GO" id="GO:0005634">
    <property type="term" value="C:nucleus"/>
    <property type="evidence" value="ECO:0007669"/>
    <property type="project" value="TreeGrafter"/>
</dbReference>
<dbReference type="SMART" id="SM00674">
    <property type="entry name" value="CENPB"/>
    <property type="match status" value="1"/>
</dbReference>
<evidence type="ECO:0000313" key="4">
    <source>
        <dbReference type="EMBL" id="KAK1946928.1"/>
    </source>
</evidence>
<protein>
    <submittedName>
        <fullName evidence="4">Tigger transposable element-derived protein 4</fullName>
    </submittedName>
</protein>
<dbReference type="InterPro" id="IPR006600">
    <property type="entry name" value="HTH_CenpB_DNA-bd_dom"/>
</dbReference>
<dbReference type="InterPro" id="IPR009057">
    <property type="entry name" value="Homeodomain-like_sf"/>
</dbReference>
<keyword evidence="5" id="KW-1185">Reference proteome</keyword>
<dbReference type="EMBL" id="JASMQC010000002">
    <property type="protein sequence ID" value="KAK1946928.1"/>
    <property type="molecule type" value="Genomic_DNA"/>
</dbReference>
<dbReference type="Pfam" id="PF03221">
    <property type="entry name" value="HTH_Tnp_Tc5"/>
    <property type="match status" value="1"/>
</dbReference>
<dbReference type="PANTHER" id="PTHR19303:SF73">
    <property type="entry name" value="PROTEIN PDC2"/>
    <property type="match status" value="1"/>
</dbReference>
<feature type="compositionally biased region" description="Low complexity" evidence="2">
    <location>
        <begin position="142"/>
        <end position="152"/>
    </location>
</feature>
<accession>A0AAD9LRJ5</accession>
<proteinExistence type="predicted"/>